<dbReference type="SMART" id="SM00220">
    <property type="entry name" value="S_TKc"/>
    <property type="match status" value="1"/>
</dbReference>
<dbReference type="InterPro" id="IPR050235">
    <property type="entry name" value="CK1_Ser-Thr_kinase"/>
</dbReference>
<name>A0A0C3DAX5_9AGAM</name>
<evidence type="ECO:0000259" key="2">
    <source>
        <dbReference type="PROSITE" id="PS50011"/>
    </source>
</evidence>
<dbReference type="InParanoid" id="A0A0C3DAX5"/>
<dbReference type="EC" id="2.7.11.1" evidence="1"/>
<reference evidence="4" key="2">
    <citation type="submission" date="2015-01" db="EMBL/GenBank/DDBJ databases">
        <title>Evolutionary Origins and Diversification of the Mycorrhizal Mutualists.</title>
        <authorList>
            <consortium name="DOE Joint Genome Institute"/>
            <consortium name="Mycorrhizal Genomics Consortium"/>
            <person name="Kohler A."/>
            <person name="Kuo A."/>
            <person name="Nagy L.G."/>
            <person name="Floudas D."/>
            <person name="Copeland A."/>
            <person name="Barry K.W."/>
            <person name="Cichocki N."/>
            <person name="Veneault-Fourrey C."/>
            <person name="LaButti K."/>
            <person name="Lindquist E.A."/>
            <person name="Lipzen A."/>
            <person name="Lundell T."/>
            <person name="Morin E."/>
            <person name="Murat C."/>
            <person name="Riley R."/>
            <person name="Ohm R."/>
            <person name="Sun H."/>
            <person name="Tunlid A."/>
            <person name="Henrissat B."/>
            <person name="Grigoriev I.V."/>
            <person name="Hibbett D.S."/>
            <person name="Martin F."/>
        </authorList>
    </citation>
    <scope>NUCLEOTIDE SEQUENCE [LARGE SCALE GENOMIC DNA]</scope>
    <source>
        <strain evidence="4">Foug A</strain>
    </source>
</reference>
<feature type="domain" description="Protein kinase" evidence="2">
    <location>
        <begin position="1"/>
        <end position="253"/>
    </location>
</feature>
<keyword evidence="4" id="KW-1185">Reference proteome</keyword>
<feature type="non-terminal residue" evidence="3">
    <location>
        <position position="253"/>
    </location>
</feature>
<evidence type="ECO:0000313" key="3">
    <source>
        <dbReference type="EMBL" id="KIM53534.1"/>
    </source>
</evidence>
<dbReference type="OrthoDB" id="5979581at2759"/>
<protein>
    <recommendedName>
        <fullName evidence="1">non-specific serine/threonine protein kinase</fullName>
        <ecNumber evidence="1">2.7.11.1</ecNumber>
    </recommendedName>
</protein>
<dbReference type="PROSITE" id="PS50011">
    <property type="entry name" value="PROTEIN_KINASE_DOM"/>
    <property type="match status" value="1"/>
</dbReference>
<gene>
    <name evidence="3" type="ORF">SCLCIDRAFT_94768</name>
</gene>
<organism evidence="3 4">
    <name type="scientific">Scleroderma citrinum Foug A</name>
    <dbReference type="NCBI Taxonomy" id="1036808"/>
    <lineage>
        <taxon>Eukaryota</taxon>
        <taxon>Fungi</taxon>
        <taxon>Dikarya</taxon>
        <taxon>Basidiomycota</taxon>
        <taxon>Agaricomycotina</taxon>
        <taxon>Agaricomycetes</taxon>
        <taxon>Agaricomycetidae</taxon>
        <taxon>Boletales</taxon>
        <taxon>Sclerodermatineae</taxon>
        <taxon>Sclerodermataceae</taxon>
        <taxon>Scleroderma</taxon>
    </lineage>
</organism>
<sequence length="253" mass="28673">ANVYRTVNIIMNQSYAVKLELAVEGGSSVEREYYALKELVDIAGLPCLRWFGRESNFDALVIDLLGPLLYQLLQQHQKFCVSTVAYLANQLVSRIEQIHSHGYVHGDIKPQNILMGLGDQCRTIFIVDFGLAQKYRHPTTGNHIPFRQVQCIRGTLAFSSIHSHLGSELGQCDDLESLAYTLIYLVHGSLPWLNKDRRQQVSSILEMKQKIAVEVLCHHTPCELATFLTYTCMLSFSENPDYSYIRSLFSTLG</sequence>
<dbReference type="InterPro" id="IPR000719">
    <property type="entry name" value="Prot_kinase_dom"/>
</dbReference>
<proteinExistence type="predicted"/>
<dbReference type="HOGENOM" id="CLU_019279_2_0_1"/>
<reference evidence="3 4" key="1">
    <citation type="submission" date="2014-04" db="EMBL/GenBank/DDBJ databases">
        <authorList>
            <consortium name="DOE Joint Genome Institute"/>
            <person name="Kuo A."/>
            <person name="Kohler A."/>
            <person name="Nagy L.G."/>
            <person name="Floudas D."/>
            <person name="Copeland A."/>
            <person name="Barry K.W."/>
            <person name="Cichocki N."/>
            <person name="Veneault-Fourrey C."/>
            <person name="LaButti K."/>
            <person name="Lindquist E.A."/>
            <person name="Lipzen A."/>
            <person name="Lundell T."/>
            <person name="Morin E."/>
            <person name="Murat C."/>
            <person name="Sun H."/>
            <person name="Tunlid A."/>
            <person name="Henrissat B."/>
            <person name="Grigoriev I.V."/>
            <person name="Hibbett D.S."/>
            <person name="Martin F."/>
            <person name="Nordberg H.P."/>
            <person name="Cantor M.N."/>
            <person name="Hua S.X."/>
        </authorList>
    </citation>
    <scope>NUCLEOTIDE SEQUENCE [LARGE SCALE GENOMIC DNA]</scope>
    <source>
        <strain evidence="3 4">Foug A</strain>
    </source>
</reference>
<accession>A0A0C3DAX5</accession>
<dbReference type="PROSITE" id="PS00108">
    <property type="entry name" value="PROTEIN_KINASE_ST"/>
    <property type="match status" value="1"/>
</dbReference>
<dbReference type="InterPro" id="IPR011009">
    <property type="entry name" value="Kinase-like_dom_sf"/>
</dbReference>
<dbReference type="SUPFAM" id="SSF56112">
    <property type="entry name" value="Protein kinase-like (PK-like)"/>
    <property type="match status" value="1"/>
</dbReference>
<dbReference type="Gene3D" id="1.10.510.10">
    <property type="entry name" value="Transferase(Phosphotransferase) domain 1"/>
    <property type="match status" value="1"/>
</dbReference>
<dbReference type="PANTHER" id="PTHR11909">
    <property type="entry name" value="CASEIN KINASE-RELATED"/>
    <property type="match status" value="1"/>
</dbReference>
<feature type="non-terminal residue" evidence="3">
    <location>
        <position position="1"/>
    </location>
</feature>
<dbReference type="InterPro" id="IPR008271">
    <property type="entry name" value="Ser/Thr_kinase_AS"/>
</dbReference>
<dbReference type="GO" id="GO:0004674">
    <property type="term" value="F:protein serine/threonine kinase activity"/>
    <property type="evidence" value="ECO:0007669"/>
    <property type="project" value="UniProtKB-EC"/>
</dbReference>
<dbReference type="Pfam" id="PF00069">
    <property type="entry name" value="Pkinase"/>
    <property type="match status" value="1"/>
</dbReference>
<dbReference type="AlphaFoldDB" id="A0A0C3DAX5"/>
<dbReference type="STRING" id="1036808.A0A0C3DAX5"/>
<dbReference type="GO" id="GO:0005524">
    <property type="term" value="F:ATP binding"/>
    <property type="evidence" value="ECO:0007669"/>
    <property type="project" value="InterPro"/>
</dbReference>
<evidence type="ECO:0000256" key="1">
    <source>
        <dbReference type="ARBA" id="ARBA00012513"/>
    </source>
</evidence>
<dbReference type="EMBL" id="KN822178">
    <property type="protein sequence ID" value="KIM53534.1"/>
    <property type="molecule type" value="Genomic_DNA"/>
</dbReference>
<evidence type="ECO:0000313" key="4">
    <source>
        <dbReference type="Proteomes" id="UP000053989"/>
    </source>
</evidence>
<dbReference type="Proteomes" id="UP000053989">
    <property type="component" value="Unassembled WGS sequence"/>
</dbReference>